<protein>
    <submittedName>
        <fullName evidence="1">Uncharacterized protein</fullName>
    </submittedName>
</protein>
<reference evidence="1" key="1">
    <citation type="submission" date="2014-11" db="EMBL/GenBank/DDBJ databases">
        <authorList>
            <person name="Amaro Gonzalez C."/>
        </authorList>
    </citation>
    <scope>NUCLEOTIDE SEQUENCE</scope>
</reference>
<organism evidence="1">
    <name type="scientific">Anguilla anguilla</name>
    <name type="common">European freshwater eel</name>
    <name type="synonym">Muraena anguilla</name>
    <dbReference type="NCBI Taxonomy" id="7936"/>
    <lineage>
        <taxon>Eukaryota</taxon>
        <taxon>Metazoa</taxon>
        <taxon>Chordata</taxon>
        <taxon>Craniata</taxon>
        <taxon>Vertebrata</taxon>
        <taxon>Euteleostomi</taxon>
        <taxon>Actinopterygii</taxon>
        <taxon>Neopterygii</taxon>
        <taxon>Teleostei</taxon>
        <taxon>Anguilliformes</taxon>
        <taxon>Anguillidae</taxon>
        <taxon>Anguilla</taxon>
    </lineage>
</organism>
<sequence>MLLEGARSKELGGSRRILEQGSTSASFAQVSFRNASTCGSTCPHLPCL</sequence>
<dbReference type="AlphaFoldDB" id="A0A0E9XM18"/>
<proteinExistence type="predicted"/>
<evidence type="ECO:0000313" key="1">
    <source>
        <dbReference type="EMBL" id="JAI02876.1"/>
    </source>
</evidence>
<reference evidence="1" key="2">
    <citation type="journal article" date="2015" name="Fish Shellfish Immunol.">
        <title>Early steps in the European eel (Anguilla anguilla)-Vibrio vulnificus interaction in the gills: Role of the RtxA13 toxin.</title>
        <authorList>
            <person name="Callol A."/>
            <person name="Pajuelo D."/>
            <person name="Ebbesson L."/>
            <person name="Teles M."/>
            <person name="MacKenzie S."/>
            <person name="Amaro C."/>
        </authorList>
    </citation>
    <scope>NUCLEOTIDE SEQUENCE</scope>
</reference>
<name>A0A0E9XM18_ANGAN</name>
<dbReference type="EMBL" id="GBXM01005702">
    <property type="protein sequence ID" value="JAI02876.1"/>
    <property type="molecule type" value="Transcribed_RNA"/>
</dbReference>
<accession>A0A0E9XM18</accession>